<sequence>MTGPVAVGIPGLSLAPGDHVCGFYSGTDERDAILLPFLREGLHAGDKCVCILDGTDPNQLRSALDVDEVDGPGPELDLRCSLDTYFTSGAFSAERMLAFWMRLLADATAGGSPLVRIICEMSWALRDLPGVEELIAYESEYNRYADRYPQVVICMYDLDRFGGAILMDILKTHPKVMASGMIYDNPYYIEPAEFLATRR</sequence>
<organism evidence="2 3">
    <name type="scientific">Pseudonocardia asaccharolytica DSM 44247 = NBRC 16224</name>
    <dbReference type="NCBI Taxonomy" id="1123024"/>
    <lineage>
        <taxon>Bacteria</taxon>
        <taxon>Bacillati</taxon>
        <taxon>Actinomycetota</taxon>
        <taxon>Actinomycetes</taxon>
        <taxon>Pseudonocardiales</taxon>
        <taxon>Pseudonocardiaceae</taxon>
        <taxon>Pseudonocardia</taxon>
    </lineage>
</organism>
<dbReference type="Proteomes" id="UP000321328">
    <property type="component" value="Unassembled WGS sequence"/>
</dbReference>
<keyword evidence="3" id="KW-1185">Reference proteome</keyword>
<dbReference type="Pfam" id="PF14417">
    <property type="entry name" value="MEDS"/>
    <property type="match status" value="1"/>
</dbReference>
<evidence type="ECO:0000313" key="2">
    <source>
        <dbReference type="EMBL" id="GEL19442.1"/>
    </source>
</evidence>
<gene>
    <name evidence="2" type="ORF">PA7_32790</name>
</gene>
<dbReference type="STRING" id="1123024.GCA_000423625_03935"/>
<evidence type="ECO:0000259" key="1">
    <source>
        <dbReference type="Pfam" id="PF14417"/>
    </source>
</evidence>
<dbReference type="AlphaFoldDB" id="A0A511D3T2"/>
<comment type="caution">
    <text evidence="2">The sequence shown here is derived from an EMBL/GenBank/DDBJ whole genome shotgun (WGS) entry which is preliminary data.</text>
</comment>
<dbReference type="EMBL" id="BJVI01000037">
    <property type="protein sequence ID" value="GEL19442.1"/>
    <property type="molecule type" value="Genomic_DNA"/>
</dbReference>
<accession>A0A511D3T2</accession>
<proteinExistence type="predicted"/>
<name>A0A511D3T2_9PSEU</name>
<feature type="domain" description="MEDS" evidence="1">
    <location>
        <begin position="18"/>
        <end position="174"/>
    </location>
</feature>
<protein>
    <recommendedName>
        <fullName evidence="1">MEDS domain-containing protein</fullName>
    </recommendedName>
</protein>
<dbReference type="RefSeq" id="WP_211223976.1">
    <property type="nucleotide sequence ID" value="NZ_AUII01000024.1"/>
</dbReference>
<reference evidence="2 3" key="1">
    <citation type="submission" date="2019-07" db="EMBL/GenBank/DDBJ databases">
        <title>Whole genome shotgun sequence of Pseudonocardia asaccharolytica NBRC 16224.</title>
        <authorList>
            <person name="Hosoyama A."/>
            <person name="Uohara A."/>
            <person name="Ohji S."/>
            <person name="Ichikawa N."/>
        </authorList>
    </citation>
    <scope>NUCLEOTIDE SEQUENCE [LARGE SCALE GENOMIC DNA]</scope>
    <source>
        <strain evidence="2 3">NBRC 16224</strain>
    </source>
</reference>
<evidence type="ECO:0000313" key="3">
    <source>
        <dbReference type="Proteomes" id="UP000321328"/>
    </source>
</evidence>
<dbReference type="InterPro" id="IPR025847">
    <property type="entry name" value="MEDS_domain"/>
</dbReference>